<feature type="chain" id="PRO_5046888304" description="CopC domain-containing protein" evidence="2">
    <location>
        <begin position="29"/>
        <end position="197"/>
    </location>
</feature>
<keyword evidence="4" id="KW-1185">Reference proteome</keyword>
<name>A0ABN1NJL9_9PSEU</name>
<protein>
    <recommendedName>
        <fullName evidence="5">CopC domain-containing protein</fullName>
    </recommendedName>
</protein>
<keyword evidence="1" id="KW-1133">Transmembrane helix</keyword>
<dbReference type="EMBL" id="BAAAHP010000339">
    <property type="protein sequence ID" value="GAA0909156.1"/>
    <property type="molecule type" value="Genomic_DNA"/>
</dbReference>
<sequence length="197" mass="20690">MRRTAPTRTALALVVLGTVLGLAAPAHAGPAQAPAQSYAPVEVVHQERLTVGPYELTVGFSEWPLRARQSLDFTFEPDGGIDRVDGTLVAVSPTGVEEDLRRPPGVHGIPRHPRQPDVWGLDVLALDEPGDWAFTFGLTGAAGTGTATLTLPVLEQPGPPLGLSWLVSGVPLIVILGVLAAAVRRGGRRASPEQVAR</sequence>
<keyword evidence="1" id="KW-0812">Transmembrane</keyword>
<accession>A0ABN1NJL9</accession>
<evidence type="ECO:0000313" key="3">
    <source>
        <dbReference type="EMBL" id="GAA0909156.1"/>
    </source>
</evidence>
<evidence type="ECO:0000256" key="1">
    <source>
        <dbReference type="SAM" id="Phobius"/>
    </source>
</evidence>
<dbReference type="RefSeq" id="WP_343946999.1">
    <property type="nucleotide sequence ID" value="NZ_BAAAHP010000339.1"/>
</dbReference>
<evidence type="ECO:0000313" key="4">
    <source>
        <dbReference type="Proteomes" id="UP001499967"/>
    </source>
</evidence>
<comment type="caution">
    <text evidence="3">The sequence shown here is derived from an EMBL/GenBank/DDBJ whole genome shotgun (WGS) entry which is preliminary data.</text>
</comment>
<reference evidence="3 4" key="1">
    <citation type="journal article" date="2019" name="Int. J. Syst. Evol. Microbiol.">
        <title>The Global Catalogue of Microorganisms (GCM) 10K type strain sequencing project: providing services to taxonomists for standard genome sequencing and annotation.</title>
        <authorList>
            <consortium name="The Broad Institute Genomics Platform"/>
            <consortium name="The Broad Institute Genome Sequencing Center for Infectious Disease"/>
            <person name="Wu L."/>
            <person name="Ma J."/>
        </authorList>
    </citation>
    <scope>NUCLEOTIDE SEQUENCE [LARGE SCALE GENOMIC DNA]</scope>
    <source>
        <strain evidence="3 4">JCM 11117</strain>
    </source>
</reference>
<proteinExistence type="predicted"/>
<keyword evidence="1" id="KW-0472">Membrane</keyword>
<organism evidence="3 4">
    <name type="scientific">Pseudonocardia zijingensis</name>
    <dbReference type="NCBI Taxonomy" id="153376"/>
    <lineage>
        <taxon>Bacteria</taxon>
        <taxon>Bacillati</taxon>
        <taxon>Actinomycetota</taxon>
        <taxon>Actinomycetes</taxon>
        <taxon>Pseudonocardiales</taxon>
        <taxon>Pseudonocardiaceae</taxon>
        <taxon>Pseudonocardia</taxon>
    </lineage>
</organism>
<gene>
    <name evidence="3" type="ORF">GCM10009559_78810</name>
</gene>
<evidence type="ECO:0000256" key="2">
    <source>
        <dbReference type="SAM" id="SignalP"/>
    </source>
</evidence>
<dbReference type="Proteomes" id="UP001499967">
    <property type="component" value="Unassembled WGS sequence"/>
</dbReference>
<feature type="signal peptide" evidence="2">
    <location>
        <begin position="1"/>
        <end position="28"/>
    </location>
</feature>
<feature type="transmembrane region" description="Helical" evidence="1">
    <location>
        <begin position="162"/>
        <end position="183"/>
    </location>
</feature>
<evidence type="ECO:0008006" key="5">
    <source>
        <dbReference type="Google" id="ProtNLM"/>
    </source>
</evidence>
<keyword evidence="2" id="KW-0732">Signal</keyword>